<dbReference type="OrthoDB" id="6328618at2759"/>
<name>A0A8J2NR45_9HEXA</name>
<gene>
    <name evidence="3" type="ORF">AFUS01_LOCUS7918</name>
</gene>
<evidence type="ECO:0000313" key="3">
    <source>
        <dbReference type="EMBL" id="CAG7718533.1"/>
    </source>
</evidence>
<proteinExistence type="predicted"/>
<feature type="compositionally biased region" description="Acidic residues" evidence="1">
    <location>
        <begin position="193"/>
        <end position="202"/>
    </location>
</feature>
<dbReference type="PANTHER" id="PTHR21177">
    <property type="entry name" value="IP06524P-RELATED"/>
    <property type="match status" value="1"/>
</dbReference>
<feature type="domain" description="DUF4789" evidence="2">
    <location>
        <begin position="70"/>
        <end position="159"/>
    </location>
</feature>
<protein>
    <recommendedName>
        <fullName evidence="2">DUF4789 domain-containing protein</fullName>
    </recommendedName>
</protein>
<dbReference type="InterPro" id="IPR031993">
    <property type="entry name" value="DUF4789"/>
</dbReference>
<evidence type="ECO:0000256" key="1">
    <source>
        <dbReference type="SAM" id="MobiDB-lite"/>
    </source>
</evidence>
<accession>A0A8J2NR45</accession>
<evidence type="ECO:0000259" key="2">
    <source>
        <dbReference type="Pfam" id="PF16033"/>
    </source>
</evidence>
<feature type="region of interest" description="Disordered" evidence="1">
    <location>
        <begin position="191"/>
        <end position="213"/>
    </location>
</feature>
<reference evidence="3" key="1">
    <citation type="submission" date="2021-06" db="EMBL/GenBank/DDBJ databases">
        <authorList>
            <person name="Hodson N. C."/>
            <person name="Mongue J. A."/>
            <person name="Jaron S. K."/>
        </authorList>
    </citation>
    <scope>NUCLEOTIDE SEQUENCE</scope>
</reference>
<dbReference type="PANTHER" id="PTHR21177:SF4">
    <property type="entry name" value="IP06524P"/>
    <property type="match status" value="1"/>
</dbReference>
<comment type="caution">
    <text evidence="3">The sequence shown here is derived from an EMBL/GenBank/DDBJ whole genome shotgun (WGS) entry which is preliminary data.</text>
</comment>
<keyword evidence="4" id="KW-1185">Reference proteome</keyword>
<dbReference type="AlphaFoldDB" id="A0A8J2NR45"/>
<evidence type="ECO:0000313" key="4">
    <source>
        <dbReference type="Proteomes" id="UP000708208"/>
    </source>
</evidence>
<dbReference type="EMBL" id="CAJVCH010054077">
    <property type="protein sequence ID" value="CAG7718533.1"/>
    <property type="molecule type" value="Genomic_DNA"/>
</dbReference>
<feature type="non-terminal residue" evidence="3">
    <location>
        <position position="1"/>
    </location>
</feature>
<sequence>MLQLYKMLFCFGISTLFYQHGESSGYSIQSKLCTGCRVYINETRKCYQNEFKGPCGEMMVVMNNSPDTEVGKCVCQIFACGGRPTVHWIQQNRCYFIFEQGPCPSGHWLVPNDANVATCEKIPCPEEYKVQRPPNAGRQFLFPHEGKCYTSGIRGAGPCPPNEAAYFYGMKYTCMEYSSYCGNGASISSGSSDCEDGSEPDTFDISVRGKPLR</sequence>
<dbReference type="Pfam" id="PF16033">
    <property type="entry name" value="DUF4789"/>
    <property type="match status" value="1"/>
</dbReference>
<organism evidence="3 4">
    <name type="scientific">Allacma fusca</name>
    <dbReference type="NCBI Taxonomy" id="39272"/>
    <lineage>
        <taxon>Eukaryota</taxon>
        <taxon>Metazoa</taxon>
        <taxon>Ecdysozoa</taxon>
        <taxon>Arthropoda</taxon>
        <taxon>Hexapoda</taxon>
        <taxon>Collembola</taxon>
        <taxon>Symphypleona</taxon>
        <taxon>Sminthuridae</taxon>
        <taxon>Allacma</taxon>
    </lineage>
</organism>
<dbReference type="Proteomes" id="UP000708208">
    <property type="component" value="Unassembled WGS sequence"/>
</dbReference>